<comment type="caution">
    <text evidence="6">The sequence shown here is derived from an EMBL/GenBank/DDBJ whole genome shotgun (WGS) entry which is preliminary data.</text>
</comment>
<dbReference type="InterPro" id="IPR000523">
    <property type="entry name" value="Mg_chelatse_chII-like_cat_dom"/>
</dbReference>
<dbReference type="Proteomes" id="UP000011509">
    <property type="component" value="Unassembled WGS sequence"/>
</dbReference>
<feature type="compositionally biased region" description="Basic and acidic residues" evidence="4">
    <location>
        <begin position="331"/>
        <end position="346"/>
    </location>
</feature>
<dbReference type="GO" id="GO:0005524">
    <property type="term" value="F:ATP binding"/>
    <property type="evidence" value="ECO:0007669"/>
    <property type="project" value="UniProtKB-KW"/>
</dbReference>
<evidence type="ECO:0000256" key="1">
    <source>
        <dbReference type="ARBA" id="ARBA00005799"/>
    </source>
</evidence>
<evidence type="ECO:0000313" key="6">
    <source>
        <dbReference type="EMBL" id="ELZ43432.1"/>
    </source>
</evidence>
<evidence type="ECO:0000256" key="3">
    <source>
        <dbReference type="ARBA" id="ARBA00022840"/>
    </source>
</evidence>
<dbReference type="Pfam" id="PF17863">
    <property type="entry name" value="AAA_lid_2"/>
    <property type="match status" value="1"/>
</dbReference>
<dbReference type="PANTHER" id="PTHR35023:SF1">
    <property type="entry name" value="MG-PROTOPORPHYRIN IX CHELATASE"/>
    <property type="match status" value="1"/>
</dbReference>
<sequence length="622" mass="65200">MTLPLGATRDRVVGTLSVSDALNGDAEFDPGLLARANRGVLYVDEVNLLPDHLIDVLLDAAAMGTNRVERDGVSVTHPADFTLIGTMNPEEGELRPQLRDRFDLCVDVTGSDEIDDRVEILDRVVTEDDSGRDLRAEFAAETTALRERVHEARDRRPVIPEEFKRDIAELCRDAGVDGHRADFAAARGARAFAALDGRPKVIESDVADAAEYALSHRLQSRPFDEAADPEEVVDDHFGDDPAEGDRGPEGDTDQVEDVGESNTKDPDPDEADPNKNDPDEADTDGSGPDENDPDRSDSDGSGSDRAADTEGSDRDRSDAPAGSGSGDADDADRSPSDAGAVDHGDRADEEAPDSDGDDDFAPIPPGGARAGIADATAPEVPSPGSRSDATGEGDGRHAAAPSPEGRGPTVRTERAAGTESMDPVATVRAAARNGRSRPASTDLRQAVRAEDADTLTVFVADASASMAPAMRAAKGVALELLRDAYTERDEVALVSFGGDGAEVLLPPTTSVSLAARQLKELPTADRTPLPDGLNKAATLIEQKEPAAATVVLVSDGRANVARGSPTTATRQAAERVAETDASVLVVDAGESRAGVLDIVCETTDGRRTPLTALSPESVIGDH</sequence>
<feature type="compositionally biased region" description="Basic and acidic residues" evidence="4">
    <location>
        <begin position="305"/>
        <end position="318"/>
    </location>
</feature>
<reference evidence="6 7" key="1">
    <citation type="journal article" date="2014" name="PLoS Genet.">
        <title>Phylogenetically driven sequencing of extremely halophilic archaea reveals strategies for static and dynamic osmo-response.</title>
        <authorList>
            <person name="Becker E.A."/>
            <person name="Seitzer P.M."/>
            <person name="Tritt A."/>
            <person name="Larsen D."/>
            <person name="Krusor M."/>
            <person name="Yao A.I."/>
            <person name="Wu D."/>
            <person name="Madern D."/>
            <person name="Eisen J.A."/>
            <person name="Darling A.E."/>
            <person name="Facciotti M.T."/>
        </authorList>
    </citation>
    <scope>NUCLEOTIDE SEQUENCE [LARGE SCALE GENOMIC DNA]</scope>
    <source>
        <strain evidence="6 7">DSM 10284</strain>
    </source>
</reference>
<organism evidence="6 7">
    <name type="scientific">Halorubrum coriense DSM 10284</name>
    <dbReference type="NCBI Taxonomy" id="1227466"/>
    <lineage>
        <taxon>Archaea</taxon>
        <taxon>Methanobacteriati</taxon>
        <taxon>Methanobacteriota</taxon>
        <taxon>Stenosarchaea group</taxon>
        <taxon>Halobacteria</taxon>
        <taxon>Halobacteriales</taxon>
        <taxon>Haloferacaceae</taxon>
        <taxon>Halorubrum</taxon>
    </lineage>
</organism>
<dbReference type="Pfam" id="PF13519">
    <property type="entry name" value="VWA_2"/>
    <property type="match status" value="1"/>
</dbReference>
<dbReference type="SUPFAM" id="SSF52540">
    <property type="entry name" value="P-loop containing nucleoside triphosphate hydrolases"/>
    <property type="match status" value="1"/>
</dbReference>
<evidence type="ECO:0000256" key="2">
    <source>
        <dbReference type="ARBA" id="ARBA00022741"/>
    </source>
</evidence>
<keyword evidence="7" id="KW-1185">Reference proteome</keyword>
<dbReference type="AlphaFoldDB" id="M0E975"/>
<dbReference type="PATRIC" id="fig|1227466.3.peg.3366"/>
<evidence type="ECO:0000259" key="5">
    <source>
        <dbReference type="PROSITE" id="PS50234"/>
    </source>
</evidence>
<dbReference type="Gene3D" id="1.10.8.80">
    <property type="entry name" value="Magnesium chelatase subunit I, C-Terminal domain"/>
    <property type="match status" value="1"/>
</dbReference>
<evidence type="ECO:0000313" key="7">
    <source>
        <dbReference type="Proteomes" id="UP000011509"/>
    </source>
</evidence>
<dbReference type="InterPro" id="IPR052989">
    <property type="entry name" value="Mg-chelatase_DI-like"/>
</dbReference>
<dbReference type="SUPFAM" id="SSF53300">
    <property type="entry name" value="vWA-like"/>
    <property type="match status" value="1"/>
</dbReference>
<keyword evidence="3" id="KW-0067">ATP-binding</keyword>
<gene>
    <name evidence="6" type="ORF">C464_16937</name>
</gene>
<dbReference type="InterPro" id="IPR036465">
    <property type="entry name" value="vWFA_dom_sf"/>
</dbReference>
<dbReference type="Gene3D" id="3.40.50.300">
    <property type="entry name" value="P-loop containing nucleotide triphosphate hydrolases"/>
    <property type="match status" value="1"/>
</dbReference>
<protein>
    <submittedName>
        <fullName evidence="6">Protporphyrin IX magnesium chelatase</fullName>
    </submittedName>
</protein>
<dbReference type="InterPro" id="IPR041628">
    <property type="entry name" value="ChlI/MoxR_AAA_lid"/>
</dbReference>
<dbReference type="PROSITE" id="PS50234">
    <property type="entry name" value="VWFA"/>
    <property type="match status" value="1"/>
</dbReference>
<dbReference type="Gene3D" id="3.40.50.410">
    <property type="entry name" value="von Willebrand factor, type A domain"/>
    <property type="match status" value="1"/>
</dbReference>
<dbReference type="Pfam" id="PF01078">
    <property type="entry name" value="Mg_chelatase"/>
    <property type="match status" value="1"/>
</dbReference>
<dbReference type="PANTHER" id="PTHR35023">
    <property type="entry name" value="CHELATASE-RELATED"/>
    <property type="match status" value="1"/>
</dbReference>
<dbReference type="InterPro" id="IPR027417">
    <property type="entry name" value="P-loop_NTPase"/>
</dbReference>
<dbReference type="EMBL" id="AOJL01000062">
    <property type="protein sequence ID" value="ELZ43432.1"/>
    <property type="molecule type" value="Genomic_DNA"/>
</dbReference>
<dbReference type="InterPro" id="IPR002035">
    <property type="entry name" value="VWF_A"/>
</dbReference>
<proteinExistence type="inferred from homology"/>
<accession>M0E975</accession>
<feature type="compositionally biased region" description="Basic and acidic residues" evidence="4">
    <location>
        <begin position="234"/>
        <end position="249"/>
    </location>
</feature>
<feature type="domain" description="VWFA" evidence="5">
    <location>
        <begin position="455"/>
        <end position="590"/>
    </location>
</feature>
<feature type="compositionally biased region" description="Basic and acidic residues" evidence="4">
    <location>
        <begin position="262"/>
        <end position="278"/>
    </location>
</feature>
<name>M0E975_9EURY</name>
<evidence type="ECO:0000256" key="4">
    <source>
        <dbReference type="SAM" id="MobiDB-lite"/>
    </source>
</evidence>
<feature type="compositionally biased region" description="Acidic residues" evidence="4">
    <location>
        <begin position="250"/>
        <end position="259"/>
    </location>
</feature>
<comment type="similarity">
    <text evidence="1">Belongs to the Mg-chelatase subunits D/I family.</text>
</comment>
<feature type="region of interest" description="Disordered" evidence="4">
    <location>
        <begin position="220"/>
        <end position="444"/>
    </location>
</feature>
<feature type="compositionally biased region" description="Acidic residues" evidence="4">
    <location>
        <begin position="347"/>
        <end position="360"/>
    </location>
</feature>
<dbReference type="STRING" id="1227466.C464_16937"/>
<dbReference type="SMART" id="SM00327">
    <property type="entry name" value="VWA"/>
    <property type="match status" value="1"/>
</dbReference>
<feature type="compositionally biased region" description="Acidic residues" evidence="4">
    <location>
        <begin position="279"/>
        <end position="292"/>
    </location>
</feature>
<keyword evidence="2" id="KW-0547">Nucleotide-binding</keyword>